<evidence type="ECO:0000256" key="1">
    <source>
        <dbReference type="SAM" id="SignalP"/>
    </source>
</evidence>
<dbReference type="AlphaFoldDB" id="A0A846XTM1"/>
<accession>A0A846XTM1</accession>
<name>A0A846XTM1_9NOCA</name>
<evidence type="ECO:0000313" key="4">
    <source>
        <dbReference type="EMBL" id="NKY50436.1"/>
    </source>
</evidence>
<sequence length="399" mass="42849">MRRTSRISLVCTCAALIGLLSGCGVEGTPTAAEIDVRTLDVGPYPVDRHSYDTTAGDKGALVEGMRMSAAVVPSVDIDPSLTVGAGGRVVEDSAEATRRLLAGVSKPALDDNEMIVGYVAAGSDRPTDGEGAAQATTVTDLVMRFPDETKAARAAQQLEDVDFAVAPDLNRKLTLPEHPEALVHYRPGVPTVGAFMPYKQFVISLFIQRPKSEPDDLLTWVRKTLDAQVAALDTFQPTPQRDLGRLPVDPDGLLARAVVRDRTNRVPDQTDFATYAPPAFVHIAADEAQRRQLVDETGLNSLAIADDSSVLRVRDSEAGARLIDGLITTSGPQYDPTEASAPVPGAKCLARNSSGDTNSDSRFRCYVPYREYVQVVNADDRGDMNHRVAAAYALLANIF</sequence>
<dbReference type="Pfam" id="PF24092">
    <property type="entry name" value="DUF7373_C"/>
    <property type="match status" value="1"/>
</dbReference>
<reference evidence="4 5" key="1">
    <citation type="submission" date="2020-04" db="EMBL/GenBank/DDBJ databases">
        <title>MicrobeNet Type strains.</title>
        <authorList>
            <person name="Nicholson A.C."/>
        </authorList>
    </citation>
    <scope>NUCLEOTIDE SEQUENCE [LARGE SCALE GENOMIC DNA]</scope>
    <source>
        <strain evidence="4 5">JCM 12354</strain>
    </source>
</reference>
<feature type="domain" description="DUF7373" evidence="3">
    <location>
        <begin position="253"/>
        <end position="397"/>
    </location>
</feature>
<dbReference type="PROSITE" id="PS51257">
    <property type="entry name" value="PROKAR_LIPOPROTEIN"/>
    <property type="match status" value="1"/>
</dbReference>
<dbReference type="EMBL" id="JAAXOP010000004">
    <property type="protein sequence ID" value="NKY50436.1"/>
    <property type="molecule type" value="Genomic_DNA"/>
</dbReference>
<evidence type="ECO:0000259" key="3">
    <source>
        <dbReference type="Pfam" id="PF24092"/>
    </source>
</evidence>
<dbReference type="Proteomes" id="UP000565711">
    <property type="component" value="Unassembled WGS sequence"/>
</dbReference>
<dbReference type="InterPro" id="IPR055797">
    <property type="entry name" value="DUF7373"/>
</dbReference>
<proteinExistence type="predicted"/>
<keyword evidence="1" id="KW-0732">Signal</keyword>
<keyword evidence="5" id="KW-1185">Reference proteome</keyword>
<feature type="signal peptide" evidence="1">
    <location>
        <begin position="1"/>
        <end position="26"/>
    </location>
</feature>
<feature type="chain" id="PRO_5038732692" evidence="1">
    <location>
        <begin position="27"/>
        <end position="399"/>
    </location>
</feature>
<organism evidence="4 5">
    <name type="scientific">Nocardia vermiculata</name>
    <dbReference type="NCBI Taxonomy" id="257274"/>
    <lineage>
        <taxon>Bacteria</taxon>
        <taxon>Bacillati</taxon>
        <taxon>Actinomycetota</taxon>
        <taxon>Actinomycetes</taxon>
        <taxon>Mycobacteriales</taxon>
        <taxon>Nocardiaceae</taxon>
        <taxon>Nocardia</taxon>
    </lineage>
</organism>
<protein>
    <submittedName>
        <fullName evidence="4">Uncharacterized protein</fullName>
    </submittedName>
</protein>
<comment type="caution">
    <text evidence="4">The sequence shown here is derived from an EMBL/GenBank/DDBJ whole genome shotgun (WGS) entry which is preliminary data.</text>
</comment>
<dbReference type="RefSeq" id="WP_067880860.1">
    <property type="nucleotide sequence ID" value="NZ_JAAXOP010000004.1"/>
</dbReference>
<evidence type="ECO:0000313" key="5">
    <source>
        <dbReference type="Proteomes" id="UP000565711"/>
    </source>
</evidence>
<evidence type="ECO:0000259" key="2">
    <source>
        <dbReference type="Pfam" id="PF24088"/>
    </source>
</evidence>
<gene>
    <name evidence="4" type="ORF">HGA08_09460</name>
</gene>
<feature type="domain" description="DUF7373" evidence="2">
    <location>
        <begin position="52"/>
        <end position="248"/>
    </location>
</feature>
<dbReference type="InterPro" id="IPR056463">
    <property type="entry name" value="DUF7373_C"/>
</dbReference>
<dbReference type="Pfam" id="PF24088">
    <property type="entry name" value="DUF7373"/>
    <property type="match status" value="1"/>
</dbReference>